<proteinExistence type="predicted"/>
<comment type="caution">
    <text evidence="2">The sequence shown here is derived from an EMBL/GenBank/DDBJ whole genome shotgun (WGS) entry which is preliminary data.</text>
</comment>
<feature type="compositionally biased region" description="Basic and acidic residues" evidence="1">
    <location>
        <begin position="41"/>
        <end position="59"/>
    </location>
</feature>
<accession>A0AA35WMB7</accession>
<name>A0AA35WMB7_GEOBA</name>
<evidence type="ECO:0000256" key="1">
    <source>
        <dbReference type="SAM" id="MobiDB-lite"/>
    </source>
</evidence>
<keyword evidence="3" id="KW-1185">Reference proteome</keyword>
<dbReference type="EMBL" id="CASHTH010001939">
    <property type="protein sequence ID" value="CAI8022136.1"/>
    <property type="molecule type" value="Genomic_DNA"/>
</dbReference>
<feature type="compositionally biased region" description="Basic and acidic residues" evidence="1">
    <location>
        <begin position="9"/>
        <end position="22"/>
    </location>
</feature>
<protein>
    <submittedName>
        <fullName evidence="2">Uncharacterized protein</fullName>
    </submittedName>
</protein>
<organism evidence="2 3">
    <name type="scientific">Geodia barretti</name>
    <name type="common">Barrett's horny sponge</name>
    <dbReference type="NCBI Taxonomy" id="519541"/>
    <lineage>
        <taxon>Eukaryota</taxon>
        <taxon>Metazoa</taxon>
        <taxon>Porifera</taxon>
        <taxon>Demospongiae</taxon>
        <taxon>Heteroscleromorpha</taxon>
        <taxon>Tetractinellida</taxon>
        <taxon>Astrophorina</taxon>
        <taxon>Geodiidae</taxon>
        <taxon>Geodia</taxon>
    </lineage>
</organism>
<feature type="region of interest" description="Disordered" evidence="1">
    <location>
        <begin position="1"/>
        <end position="59"/>
    </location>
</feature>
<gene>
    <name evidence="2" type="ORF">GBAR_LOCUS13021</name>
</gene>
<evidence type="ECO:0000313" key="2">
    <source>
        <dbReference type="EMBL" id="CAI8022136.1"/>
    </source>
</evidence>
<dbReference type="Proteomes" id="UP001174909">
    <property type="component" value="Unassembled WGS sequence"/>
</dbReference>
<sequence>MATSSSSDGLRHRERASGEAKELQNPPEQGDGGDEPALNHTNDKSRRGGPDRPCHSHTESLFLLEERLPKLQGSPQRLHPATGAVKFTQCGLKPLQVWDTGKPQAVVDLHLQ</sequence>
<reference evidence="2" key="1">
    <citation type="submission" date="2023-03" db="EMBL/GenBank/DDBJ databases">
        <authorList>
            <person name="Steffen K."/>
            <person name="Cardenas P."/>
        </authorList>
    </citation>
    <scope>NUCLEOTIDE SEQUENCE</scope>
</reference>
<dbReference type="AlphaFoldDB" id="A0AA35WMB7"/>
<evidence type="ECO:0000313" key="3">
    <source>
        <dbReference type="Proteomes" id="UP001174909"/>
    </source>
</evidence>